<protein>
    <submittedName>
        <fullName evidence="12">Uncharacterized protein</fullName>
    </submittedName>
</protein>
<dbReference type="Gene3D" id="3.40.50.720">
    <property type="entry name" value="NAD(P)-binding Rossmann-like Domain"/>
    <property type="match status" value="2"/>
</dbReference>
<dbReference type="EMBL" id="AM746676">
    <property type="protein sequence ID" value="CAN90401.1"/>
    <property type="molecule type" value="Genomic_DNA"/>
</dbReference>
<keyword evidence="6" id="KW-0406">Ion transport</keyword>
<dbReference type="InterPro" id="IPR036291">
    <property type="entry name" value="NAD(P)-bd_dom_sf"/>
</dbReference>
<feature type="transmembrane region" description="Helical" evidence="9">
    <location>
        <begin position="119"/>
        <end position="137"/>
    </location>
</feature>
<dbReference type="GO" id="GO:0006813">
    <property type="term" value="P:potassium ion transport"/>
    <property type="evidence" value="ECO:0007669"/>
    <property type="project" value="InterPro"/>
</dbReference>
<evidence type="ECO:0000259" key="10">
    <source>
        <dbReference type="PROSITE" id="PS51201"/>
    </source>
</evidence>
<dbReference type="PANTHER" id="PTHR31563">
    <property type="entry name" value="ION CHANNEL POLLUX-RELATED"/>
    <property type="match status" value="1"/>
</dbReference>
<keyword evidence="4 9" id="KW-0812">Transmembrane</keyword>
<evidence type="ECO:0000256" key="9">
    <source>
        <dbReference type="SAM" id="Phobius"/>
    </source>
</evidence>
<comment type="subcellular location">
    <subcellularLocation>
        <location evidence="1">Endomembrane system</location>
        <topology evidence="1">Multi-pass membrane protein</topology>
    </subcellularLocation>
</comment>
<feature type="domain" description="RCK C-terminal" evidence="11">
    <location>
        <begin position="352"/>
        <end position="437"/>
    </location>
</feature>
<keyword evidence="5 9" id="KW-1133">Transmembrane helix</keyword>
<dbReference type="SUPFAM" id="SSF51735">
    <property type="entry name" value="NAD(P)-binding Rossmann-fold domains"/>
    <property type="match status" value="1"/>
</dbReference>
<dbReference type="InterPro" id="IPR006037">
    <property type="entry name" value="RCK_C"/>
</dbReference>
<evidence type="ECO:0000256" key="4">
    <source>
        <dbReference type="ARBA" id="ARBA00022692"/>
    </source>
</evidence>
<reference evidence="12 13" key="1">
    <citation type="journal article" date="2007" name="Nat. Biotechnol.">
        <title>Complete genome sequence of the myxobacterium Sorangium cellulosum.</title>
        <authorList>
            <person name="Schneiker S."/>
            <person name="Perlova O."/>
            <person name="Kaiser O."/>
            <person name="Gerth K."/>
            <person name="Alici A."/>
            <person name="Altmeyer M.O."/>
            <person name="Bartels D."/>
            <person name="Bekel T."/>
            <person name="Beyer S."/>
            <person name="Bode E."/>
            <person name="Bode H.B."/>
            <person name="Bolten C.J."/>
            <person name="Choudhuri J.V."/>
            <person name="Doss S."/>
            <person name="Elnakady Y.A."/>
            <person name="Frank B."/>
            <person name="Gaigalat L."/>
            <person name="Goesmann A."/>
            <person name="Groeger C."/>
            <person name="Gross F."/>
            <person name="Jelsbak L."/>
            <person name="Jelsbak L."/>
            <person name="Kalinowski J."/>
            <person name="Kegler C."/>
            <person name="Knauber T."/>
            <person name="Konietzny S."/>
            <person name="Kopp M."/>
            <person name="Krause L."/>
            <person name="Krug D."/>
            <person name="Linke B."/>
            <person name="Mahmud T."/>
            <person name="Martinez-Arias R."/>
            <person name="McHardy A.C."/>
            <person name="Merai M."/>
            <person name="Meyer F."/>
            <person name="Mormann S."/>
            <person name="Munoz-Dorado J."/>
            <person name="Perez J."/>
            <person name="Pradella S."/>
            <person name="Rachid S."/>
            <person name="Raddatz G."/>
            <person name="Rosenau F."/>
            <person name="Rueckert C."/>
            <person name="Sasse F."/>
            <person name="Scharfe M."/>
            <person name="Schuster S.C."/>
            <person name="Suen G."/>
            <person name="Treuner-Lange A."/>
            <person name="Velicer G.J."/>
            <person name="Vorholter F.-J."/>
            <person name="Weissman K.J."/>
            <person name="Welch R.D."/>
            <person name="Wenzel S.C."/>
            <person name="Whitworth D.E."/>
            <person name="Wilhelm S."/>
            <person name="Wittmann C."/>
            <person name="Bloecker H."/>
            <person name="Puehler A."/>
            <person name="Mueller R."/>
        </authorList>
    </citation>
    <scope>NUCLEOTIDE SEQUENCE [LARGE SCALE GENOMIC DNA]</scope>
    <source>
        <strain evidence="13">So ce56</strain>
    </source>
</reference>
<keyword evidence="8" id="KW-0407">Ion channel</keyword>
<accession>A9GQ76</accession>
<dbReference type="InterPro" id="IPR003148">
    <property type="entry name" value="RCK_N"/>
</dbReference>
<evidence type="ECO:0000259" key="11">
    <source>
        <dbReference type="PROSITE" id="PS51202"/>
    </source>
</evidence>
<dbReference type="InterPro" id="IPR044849">
    <property type="entry name" value="CASTOR/POLLUX/SYM8-like"/>
</dbReference>
<evidence type="ECO:0000256" key="7">
    <source>
        <dbReference type="ARBA" id="ARBA00023136"/>
    </source>
</evidence>
<evidence type="ECO:0000313" key="12">
    <source>
        <dbReference type="EMBL" id="CAN90401.1"/>
    </source>
</evidence>
<name>A9GQ76_SORC5</name>
<keyword evidence="7 9" id="KW-0472">Membrane</keyword>
<dbReference type="HOGENOM" id="CLU_012980_1_0_7"/>
<evidence type="ECO:0000256" key="2">
    <source>
        <dbReference type="ARBA" id="ARBA00008577"/>
    </source>
</evidence>
<dbReference type="BioCyc" id="SCEL448385:SCE_RS01265-MONOMER"/>
<dbReference type="eggNOG" id="COG1226">
    <property type="taxonomic scope" value="Bacteria"/>
</dbReference>
<dbReference type="PANTHER" id="PTHR31563:SF10">
    <property type="entry name" value="ION CHANNEL POLLUX-RELATED"/>
    <property type="match status" value="1"/>
</dbReference>
<comment type="similarity">
    <text evidence="2">Belongs to the castor/pollux (TC 1.A.1.23) family.</text>
</comment>
<evidence type="ECO:0000256" key="6">
    <source>
        <dbReference type="ARBA" id="ARBA00023065"/>
    </source>
</evidence>
<dbReference type="Pfam" id="PF06241">
    <property type="entry name" value="Castor_Poll_mid"/>
    <property type="match status" value="1"/>
</dbReference>
<dbReference type="AlphaFoldDB" id="A9GQ76"/>
<dbReference type="PROSITE" id="PS51201">
    <property type="entry name" value="RCK_N"/>
    <property type="match status" value="1"/>
</dbReference>
<feature type="transmembrane region" description="Helical" evidence="9">
    <location>
        <begin position="149"/>
        <end position="172"/>
    </location>
</feature>
<proteinExistence type="inferred from homology"/>
<evidence type="ECO:0000256" key="5">
    <source>
        <dbReference type="ARBA" id="ARBA00022989"/>
    </source>
</evidence>
<keyword evidence="3" id="KW-0813">Transport</keyword>
<gene>
    <name evidence="12" type="ordered locus">sce0244</name>
</gene>
<dbReference type="GO" id="GO:0008324">
    <property type="term" value="F:monoatomic cation transmembrane transporter activity"/>
    <property type="evidence" value="ECO:0007669"/>
    <property type="project" value="InterPro"/>
</dbReference>
<sequence>MAASRSSIGVGPRLRRRQVELGELVRAPACGAARFGERCSTGARSVLGGPPAAPPERAAPVRPMQKITLVDRLHYRFDLTMAKGAPALIAWLFALSTAMVVVFAAVVVLLGLAPAAEDGAPVSFPSALWITLMRALDAGTVAGDTGSRGYLAAMFAVTLGGIFMVSILIGIITSGIEARVGELRKGRSLVCEEGHTVILGWSPQIFSMIQELAIANESRPRAAIAVLAEKDKVEMEDEIRARVGSTGKTRVVCRTGNPSDPADIAIVNPDAARSIIILSPEEGNPDSRVIKSILALTNKAGRKQGRYPIVTQIRDQRNLDAARLVARDEAALIPTEDVLTRITVQTCRSEGLSAVYSELLDFKGHEIYTREEPALAGRSFGEALFAYDDCAVIGLRLRGGEVRLNPPMDARIERGDAVILIAEDDSAIGAPLKRAPSVDERAIRDGKPAAPRPERTLLLGWNRRAVAFIRELDHYVAEGSSVTVVADAPDAAQQLEAERGELEHLTVTFEPGDTTDRRTLDRVVGAFDHVVTLSYSDALDPQEADARTLVTLLHLRDIEAKRGQSFSIVSEMLDVRNRELAEVAQADDFIVSDKLISLMLAQISENRDLAAVFQDLFDPEGSELYLKPAGDYVRLGRPVSFATIVEAARRRGEVAVGVRLAAQADDAAQAYGVKVNPRKRAKLTLARGDRIIVLAEQ</sequence>
<evidence type="ECO:0000256" key="3">
    <source>
        <dbReference type="ARBA" id="ARBA00022448"/>
    </source>
</evidence>
<dbReference type="PROSITE" id="PS51202">
    <property type="entry name" value="RCK_C"/>
    <property type="match status" value="1"/>
</dbReference>
<organism evidence="12 13">
    <name type="scientific">Sorangium cellulosum (strain So ce56)</name>
    <name type="common">Polyangium cellulosum (strain So ce56)</name>
    <dbReference type="NCBI Taxonomy" id="448385"/>
    <lineage>
        <taxon>Bacteria</taxon>
        <taxon>Pseudomonadati</taxon>
        <taxon>Myxococcota</taxon>
        <taxon>Polyangia</taxon>
        <taxon>Polyangiales</taxon>
        <taxon>Polyangiaceae</taxon>
        <taxon>Sorangium</taxon>
    </lineage>
</organism>
<dbReference type="STRING" id="448385.sce0244"/>
<dbReference type="KEGG" id="scl:sce0244"/>
<dbReference type="InterPro" id="IPR010420">
    <property type="entry name" value="CASTOR/POLLUX/SYM8_dom"/>
</dbReference>
<evidence type="ECO:0000256" key="1">
    <source>
        <dbReference type="ARBA" id="ARBA00004127"/>
    </source>
</evidence>
<keyword evidence="13" id="KW-1185">Reference proteome</keyword>
<dbReference type="GO" id="GO:0012505">
    <property type="term" value="C:endomembrane system"/>
    <property type="evidence" value="ECO:0007669"/>
    <property type="project" value="UniProtKB-SubCell"/>
</dbReference>
<dbReference type="Proteomes" id="UP000002139">
    <property type="component" value="Chromosome"/>
</dbReference>
<feature type="domain" description="RCK N-terminal" evidence="10">
    <location>
        <begin position="193"/>
        <end position="332"/>
    </location>
</feature>
<evidence type="ECO:0000256" key="8">
    <source>
        <dbReference type="ARBA" id="ARBA00023303"/>
    </source>
</evidence>
<evidence type="ECO:0000313" key="13">
    <source>
        <dbReference type="Proteomes" id="UP000002139"/>
    </source>
</evidence>
<feature type="transmembrane region" description="Helical" evidence="9">
    <location>
        <begin position="88"/>
        <end position="113"/>
    </location>
</feature>